<dbReference type="InterPro" id="IPR012999">
    <property type="entry name" value="Pyr_OxRdtase_I_AS"/>
</dbReference>
<feature type="binding site" evidence="14">
    <location>
        <position position="281"/>
    </location>
    <ligand>
        <name>NAD(+)</name>
        <dbReference type="ChEBI" id="CHEBI:57540"/>
    </ligand>
</feature>
<dbReference type="GO" id="GO:0006103">
    <property type="term" value="P:2-oxoglutarate metabolic process"/>
    <property type="evidence" value="ECO:0007669"/>
    <property type="project" value="TreeGrafter"/>
</dbReference>
<keyword evidence="20" id="KW-1185">Reference proteome</keyword>
<evidence type="ECO:0000256" key="7">
    <source>
        <dbReference type="ARBA" id="ARBA00022827"/>
    </source>
</evidence>
<dbReference type="PROSITE" id="PS00076">
    <property type="entry name" value="PYRIDINE_REDOX_1"/>
    <property type="match status" value="1"/>
</dbReference>
<evidence type="ECO:0000256" key="10">
    <source>
        <dbReference type="ARBA" id="ARBA00023157"/>
    </source>
</evidence>
<comment type="similarity">
    <text evidence="2 16">Belongs to the class-I pyridine nucleotide-disulfide oxidoreductase family.</text>
</comment>
<dbReference type="AlphaFoldDB" id="A0A4R7BCD3"/>
<keyword evidence="11 16" id="KW-0676">Redox-active center</keyword>
<accession>A0A4R7BCD3</accession>
<evidence type="ECO:0000259" key="18">
    <source>
        <dbReference type="Pfam" id="PF07992"/>
    </source>
</evidence>
<evidence type="ECO:0000256" key="8">
    <source>
        <dbReference type="ARBA" id="ARBA00023002"/>
    </source>
</evidence>
<keyword evidence="6 16" id="KW-0285">Flavoprotein</keyword>
<dbReference type="OrthoDB" id="178496at2"/>
<feature type="binding site" evidence="14">
    <location>
        <position position="214"/>
    </location>
    <ligand>
        <name>NAD(+)</name>
        <dbReference type="ChEBI" id="CHEBI:57540"/>
    </ligand>
</feature>
<feature type="active site" description="Proton acceptor" evidence="13">
    <location>
        <position position="454"/>
    </location>
</feature>
<evidence type="ECO:0000256" key="1">
    <source>
        <dbReference type="ARBA" id="ARBA00004496"/>
    </source>
</evidence>
<dbReference type="InterPro" id="IPR004099">
    <property type="entry name" value="Pyr_nucl-diS_OxRdtase_dimer"/>
</dbReference>
<dbReference type="Pfam" id="PF07992">
    <property type="entry name" value="Pyr_redox_2"/>
    <property type="match status" value="1"/>
</dbReference>
<feature type="binding site" evidence="14">
    <location>
        <begin position="328"/>
        <end position="331"/>
    </location>
    <ligand>
        <name>FAD</name>
        <dbReference type="ChEBI" id="CHEBI:57692"/>
    </ligand>
</feature>
<evidence type="ECO:0000256" key="11">
    <source>
        <dbReference type="ARBA" id="ARBA00023284"/>
    </source>
</evidence>
<evidence type="ECO:0000259" key="17">
    <source>
        <dbReference type="Pfam" id="PF02852"/>
    </source>
</evidence>
<keyword evidence="14" id="KW-0547">Nucleotide-binding</keyword>
<evidence type="ECO:0000256" key="15">
    <source>
        <dbReference type="PIRSR" id="PIRSR000350-4"/>
    </source>
</evidence>
<comment type="subcellular location">
    <subcellularLocation>
        <location evidence="1">Cytoplasm</location>
    </subcellularLocation>
</comment>
<evidence type="ECO:0000256" key="16">
    <source>
        <dbReference type="RuleBase" id="RU003692"/>
    </source>
</evidence>
<feature type="disulfide bond" description="Redox-active" evidence="15">
    <location>
        <begin position="49"/>
        <end position="54"/>
    </location>
</feature>
<dbReference type="InterPro" id="IPR016156">
    <property type="entry name" value="FAD/NAD-linked_Rdtase_dimer_sf"/>
</dbReference>
<feature type="binding site" evidence="14">
    <location>
        <begin position="191"/>
        <end position="198"/>
    </location>
    <ligand>
        <name>NAD(+)</name>
        <dbReference type="ChEBI" id="CHEBI:57540"/>
    </ligand>
</feature>
<proteinExistence type="inferred from homology"/>
<dbReference type="Proteomes" id="UP000295611">
    <property type="component" value="Unassembled WGS sequence"/>
</dbReference>
<keyword evidence="7 14" id="KW-0274">FAD</keyword>
<comment type="cofactor">
    <cofactor evidence="14 16">
        <name>FAD</name>
        <dbReference type="ChEBI" id="CHEBI:57692"/>
    </cofactor>
    <text evidence="14 16">Binds 1 FAD per subunit.</text>
</comment>
<keyword evidence="5" id="KW-0963">Cytoplasm</keyword>
<dbReference type="GO" id="GO:0005737">
    <property type="term" value="C:cytoplasm"/>
    <property type="evidence" value="ECO:0007669"/>
    <property type="project" value="UniProtKB-SubCell"/>
</dbReference>
<dbReference type="InterPro" id="IPR001100">
    <property type="entry name" value="Pyr_nuc-diS_OxRdtase"/>
</dbReference>
<evidence type="ECO:0000256" key="3">
    <source>
        <dbReference type="ARBA" id="ARBA00012608"/>
    </source>
</evidence>
<feature type="binding site" evidence="14">
    <location>
        <position position="58"/>
    </location>
    <ligand>
        <name>FAD</name>
        <dbReference type="ChEBI" id="CHEBI:57692"/>
    </ligand>
</feature>
<keyword evidence="9 14" id="KW-0520">NAD</keyword>
<dbReference type="InterPro" id="IPR023753">
    <property type="entry name" value="FAD/NAD-binding_dom"/>
</dbReference>
<dbReference type="PRINTS" id="PR00411">
    <property type="entry name" value="PNDRDTASEI"/>
</dbReference>
<evidence type="ECO:0000256" key="12">
    <source>
        <dbReference type="ARBA" id="ARBA00049187"/>
    </source>
</evidence>
<organism evidence="19 20">
    <name type="scientific">Paludibacterium purpuratum</name>
    <dbReference type="NCBI Taxonomy" id="1144873"/>
    <lineage>
        <taxon>Bacteria</taxon>
        <taxon>Pseudomonadati</taxon>
        <taxon>Pseudomonadota</taxon>
        <taxon>Betaproteobacteria</taxon>
        <taxon>Neisseriales</taxon>
        <taxon>Chromobacteriaceae</taxon>
        <taxon>Paludibacterium</taxon>
    </lineage>
</organism>
<dbReference type="PIRSF" id="PIRSF000350">
    <property type="entry name" value="Mercury_reductase_MerA"/>
    <property type="match status" value="1"/>
</dbReference>
<evidence type="ECO:0000256" key="9">
    <source>
        <dbReference type="ARBA" id="ARBA00023027"/>
    </source>
</evidence>
<dbReference type="EMBL" id="SNZP01000001">
    <property type="protein sequence ID" value="TDR82694.1"/>
    <property type="molecule type" value="Genomic_DNA"/>
</dbReference>
<feature type="domain" description="Pyridine nucleotide-disulphide oxidoreductase dimerisation" evidence="17">
    <location>
        <begin position="356"/>
        <end position="465"/>
    </location>
</feature>
<feature type="binding site" evidence="14">
    <location>
        <position position="122"/>
    </location>
    <ligand>
        <name>FAD</name>
        <dbReference type="ChEBI" id="CHEBI:57692"/>
    </ligand>
</feature>
<dbReference type="EC" id="1.8.1.4" evidence="3 16"/>
<evidence type="ECO:0000256" key="2">
    <source>
        <dbReference type="ARBA" id="ARBA00007532"/>
    </source>
</evidence>
<comment type="caution">
    <text evidence="19">The sequence shown here is derived from an EMBL/GenBank/DDBJ whole genome shotgun (WGS) entry which is preliminary data.</text>
</comment>
<evidence type="ECO:0000256" key="6">
    <source>
        <dbReference type="ARBA" id="ARBA00022630"/>
    </source>
</evidence>
<sequence length="475" mass="49843">MSQEFDVVVIGAGPGGYIAAIRAAQLGFKTACIDAYKGPDGQPALGGTCLNVGCIPSKALLQSSEHFHALNHGFAEHGINVKGASFDPAQMVARKDGIVQKLTAGVAFLFKKNKIANLHGLGSLKGRADEKWQIEVRDGDKVETVSASHVIVATGSRPRPLPGVEIDNKTVLDNTGALAMAATPKRLGVIGAGVIGLEMGSVWARLGSEVTILEALPTFLGAADAQIAREALRTLTKDTGLNIQTGVKIGNIKTGKTVTVEYEKDGKSESLTVDKLIVAIGRVPNTDGLGAEAVNLQVDERGFIVVDDSCHTNLPNVWAIGDVVRGPMLAHKAMEEGVAVAERIAGQKPHVDFGSIPWVIYTSPEIAWVGKTEEQLKAAGIAYKKGTAPFAPNGRALGMGQAQGTVKILADAETDRILGMHVIGPMASELVTEGVLSLEFKAASEDIARIVHAHPSLSEVVHEAALACDKRALHG</sequence>
<dbReference type="GO" id="GO:0050660">
    <property type="term" value="F:flavin adenine dinucleotide binding"/>
    <property type="evidence" value="ECO:0007669"/>
    <property type="project" value="InterPro"/>
</dbReference>
<protein>
    <recommendedName>
        <fullName evidence="4 16">Dihydrolipoyl dehydrogenase</fullName>
        <ecNumber evidence="3 16">1.8.1.4</ecNumber>
    </recommendedName>
</protein>
<reference evidence="19 20" key="1">
    <citation type="submission" date="2019-03" db="EMBL/GenBank/DDBJ databases">
        <title>Genomic Encyclopedia of Type Strains, Phase III (KMG-III): the genomes of soil and plant-associated and newly described type strains.</title>
        <authorList>
            <person name="Whitman W."/>
        </authorList>
    </citation>
    <scope>NUCLEOTIDE SEQUENCE [LARGE SCALE GENOMIC DNA]</scope>
    <source>
        <strain evidence="19 20">CECT 8976</strain>
    </source>
</reference>
<comment type="miscellaneous">
    <text evidence="16">The active site is a redox-active disulfide bond.</text>
</comment>
<dbReference type="Pfam" id="PF02852">
    <property type="entry name" value="Pyr_redox_dim"/>
    <property type="match status" value="1"/>
</dbReference>
<name>A0A4R7BCD3_9NEIS</name>
<comment type="catalytic activity">
    <reaction evidence="12 16">
        <text>N(6)-[(R)-dihydrolipoyl]-L-lysyl-[protein] + NAD(+) = N(6)-[(R)-lipoyl]-L-lysyl-[protein] + NADH + H(+)</text>
        <dbReference type="Rhea" id="RHEA:15045"/>
        <dbReference type="Rhea" id="RHEA-COMP:10474"/>
        <dbReference type="Rhea" id="RHEA-COMP:10475"/>
        <dbReference type="ChEBI" id="CHEBI:15378"/>
        <dbReference type="ChEBI" id="CHEBI:57540"/>
        <dbReference type="ChEBI" id="CHEBI:57945"/>
        <dbReference type="ChEBI" id="CHEBI:83099"/>
        <dbReference type="ChEBI" id="CHEBI:83100"/>
        <dbReference type="EC" id="1.8.1.4"/>
    </reaction>
</comment>
<dbReference type="SUPFAM" id="SSF51905">
    <property type="entry name" value="FAD/NAD(P)-binding domain"/>
    <property type="match status" value="1"/>
</dbReference>
<dbReference type="SUPFAM" id="SSF55424">
    <property type="entry name" value="FAD/NAD-linked reductases, dimerisation (C-terminal) domain"/>
    <property type="match status" value="1"/>
</dbReference>
<keyword evidence="8 16" id="KW-0560">Oxidoreductase</keyword>
<evidence type="ECO:0000256" key="14">
    <source>
        <dbReference type="PIRSR" id="PIRSR000350-3"/>
    </source>
</evidence>
<feature type="binding site" evidence="14">
    <location>
        <begin position="154"/>
        <end position="156"/>
    </location>
    <ligand>
        <name>FAD</name>
        <dbReference type="ChEBI" id="CHEBI:57692"/>
    </ligand>
</feature>
<evidence type="ECO:0000313" key="20">
    <source>
        <dbReference type="Proteomes" id="UP000295611"/>
    </source>
</evidence>
<gene>
    <name evidence="19" type="ORF">DFP86_10183</name>
</gene>
<dbReference type="PRINTS" id="PR00368">
    <property type="entry name" value="FADPNR"/>
</dbReference>
<feature type="binding site" evidence="14">
    <location>
        <position position="322"/>
    </location>
    <ligand>
        <name>FAD</name>
        <dbReference type="ChEBI" id="CHEBI:57692"/>
    </ligand>
</feature>
<dbReference type="PANTHER" id="PTHR22912">
    <property type="entry name" value="DISULFIDE OXIDOREDUCTASE"/>
    <property type="match status" value="1"/>
</dbReference>
<evidence type="ECO:0000256" key="13">
    <source>
        <dbReference type="PIRSR" id="PIRSR000350-2"/>
    </source>
</evidence>
<dbReference type="NCBIfam" id="TIGR01350">
    <property type="entry name" value="lipoamide_DH"/>
    <property type="match status" value="1"/>
</dbReference>
<keyword evidence="10" id="KW-1015">Disulfide bond</keyword>
<evidence type="ECO:0000313" key="19">
    <source>
        <dbReference type="EMBL" id="TDR82694.1"/>
    </source>
</evidence>
<dbReference type="FunFam" id="3.30.390.30:FF:000001">
    <property type="entry name" value="Dihydrolipoyl dehydrogenase"/>
    <property type="match status" value="1"/>
</dbReference>
<evidence type="ECO:0000256" key="4">
    <source>
        <dbReference type="ARBA" id="ARBA00016961"/>
    </source>
</evidence>
<dbReference type="InterPro" id="IPR050151">
    <property type="entry name" value="Class-I_Pyr_Nuc-Dis_Oxidored"/>
</dbReference>
<dbReference type="GO" id="GO:0004148">
    <property type="term" value="F:dihydrolipoyl dehydrogenase (NADH) activity"/>
    <property type="evidence" value="ECO:0007669"/>
    <property type="project" value="UniProtKB-EC"/>
</dbReference>
<dbReference type="Gene3D" id="3.50.50.60">
    <property type="entry name" value="FAD/NAD(P)-binding domain"/>
    <property type="match status" value="2"/>
</dbReference>
<evidence type="ECO:0000256" key="5">
    <source>
        <dbReference type="ARBA" id="ARBA00022490"/>
    </source>
</evidence>
<dbReference type="InterPro" id="IPR006258">
    <property type="entry name" value="Lipoamide_DH"/>
</dbReference>
<dbReference type="Gene3D" id="3.30.390.30">
    <property type="match status" value="1"/>
</dbReference>
<dbReference type="RefSeq" id="WP_133678024.1">
    <property type="nucleotide sequence ID" value="NZ_SNZP01000001.1"/>
</dbReference>
<dbReference type="PANTHER" id="PTHR22912:SF224">
    <property type="entry name" value="DIHYDROLIPOYL DEHYDROGENASE"/>
    <property type="match status" value="1"/>
</dbReference>
<dbReference type="InterPro" id="IPR036188">
    <property type="entry name" value="FAD/NAD-bd_sf"/>
</dbReference>
<feature type="domain" description="FAD/NAD(P)-binding" evidence="18">
    <location>
        <begin position="5"/>
        <end position="337"/>
    </location>
</feature>